<protein>
    <submittedName>
        <fullName evidence="1">Uncharacterized protein</fullName>
    </submittedName>
</protein>
<proteinExistence type="predicted"/>
<evidence type="ECO:0000313" key="2">
    <source>
        <dbReference type="Proteomes" id="UP001596154"/>
    </source>
</evidence>
<comment type="caution">
    <text evidence="1">The sequence shown here is derived from an EMBL/GenBank/DDBJ whole genome shotgun (WGS) entry which is preliminary data.</text>
</comment>
<name>A0ABW0V3B7_9ACTN</name>
<dbReference type="Proteomes" id="UP001596154">
    <property type="component" value="Unassembled WGS sequence"/>
</dbReference>
<gene>
    <name evidence="1" type="ORF">ACFPZJ_37575</name>
</gene>
<dbReference type="SUPFAM" id="SSF52091">
    <property type="entry name" value="SpoIIaa-like"/>
    <property type="match status" value="1"/>
</dbReference>
<reference evidence="2" key="1">
    <citation type="journal article" date="2019" name="Int. J. Syst. Evol. Microbiol.">
        <title>The Global Catalogue of Microorganisms (GCM) 10K type strain sequencing project: providing services to taxonomists for standard genome sequencing and annotation.</title>
        <authorList>
            <consortium name="The Broad Institute Genomics Platform"/>
            <consortium name="The Broad Institute Genome Sequencing Center for Infectious Disease"/>
            <person name="Wu L."/>
            <person name="Ma J."/>
        </authorList>
    </citation>
    <scope>NUCLEOTIDE SEQUENCE [LARGE SCALE GENOMIC DNA]</scope>
    <source>
        <strain evidence="2">CGMCC 4.7248</strain>
    </source>
</reference>
<dbReference type="EMBL" id="JBHSNY010000020">
    <property type="protein sequence ID" value="MFC5639347.1"/>
    <property type="molecule type" value="Genomic_DNA"/>
</dbReference>
<dbReference type="Gene3D" id="3.30.750.24">
    <property type="entry name" value="STAS domain"/>
    <property type="match status" value="1"/>
</dbReference>
<sequence>MSGAELVLACVPQPRRQILDMTGADQVLRVYDTATEAEVDLDGQGDAGLVPQ</sequence>
<accession>A0ABW0V3B7</accession>
<keyword evidence="2" id="KW-1185">Reference proteome</keyword>
<evidence type="ECO:0000313" key="1">
    <source>
        <dbReference type="EMBL" id="MFC5639347.1"/>
    </source>
</evidence>
<dbReference type="InterPro" id="IPR036513">
    <property type="entry name" value="STAS_dom_sf"/>
</dbReference>
<organism evidence="1 2">
    <name type="scientific">Streptomyces bullii</name>
    <dbReference type="NCBI Taxonomy" id="349910"/>
    <lineage>
        <taxon>Bacteria</taxon>
        <taxon>Bacillati</taxon>
        <taxon>Actinomycetota</taxon>
        <taxon>Actinomycetes</taxon>
        <taxon>Kitasatosporales</taxon>
        <taxon>Streptomycetaceae</taxon>
        <taxon>Streptomyces</taxon>
    </lineage>
</organism>